<feature type="domain" description="C2" evidence="2">
    <location>
        <begin position="281"/>
        <end position="416"/>
    </location>
</feature>
<dbReference type="GO" id="GO:0000149">
    <property type="term" value="F:SNARE binding"/>
    <property type="evidence" value="ECO:0007669"/>
    <property type="project" value="TreeGrafter"/>
</dbReference>
<keyword evidence="1" id="KW-0812">Transmembrane</keyword>
<protein>
    <submittedName>
        <fullName evidence="3">Synaptotagmin-11</fullName>
    </submittedName>
</protein>
<dbReference type="WBParaSite" id="TASK_0000468601-mRNA-1">
    <property type="protein sequence ID" value="TASK_0000468601-mRNA-1"/>
    <property type="gene ID" value="TASK_0000468601"/>
</dbReference>
<keyword evidence="1" id="KW-0472">Membrane</keyword>
<organism evidence="3">
    <name type="scientific">Taenia asiatica</name>
    <name type="common">Asian tapeworm</name>
    <dbReference type="NCBI Taxonomy" id="60517"/>
    <lineage>
        <taxon>Eukaryota</taxon>
        <taxon>Metazoa</taxon>
        <taxon>Spiralia</taxon>
        <taxon>Lophotrochozoa</taxon>
        <taxon>Platyhelminthes</taxon>
        <taxon>Cestoda</taxon>
        <taxon>Eucestoda</taxon>
        <taxon>Cyclophyllidea</taxon>
        <taxon>Taeniidae</taxon>
        <taxon>Taenia</taxon>
    </lineage>
</organism>
<dbReference type="GO" id="GO:0030424">
    <property type="term" value="C:axon"/>
    <property type="evidence" value="ECO:0007669"/>
    <property type="project" value="TreeGrafter"/>
</dbReference>
<dbReference type="InterPro" id="IPR035892">
    <property type="entry name" value="C2_domain_sf"/>
</dbReference>
<dbReference type="SMART" id="SM00239">
    <property type="entry name" value="C2"/>
    <property type="match status" value="2"/>
</dbReference>
<dbReference type="PANTHER" id="PTHR10024:SF369">
    <property type="entry name" value="FI18813P1"/>
    <property type="match status" value="1"/>
</dbReference>
<dbReference type="GO" id="GO:0001786">
    <property type="term" value="F:phosphatidylserine binding"/>
    <property type="evidence" value="ECO:0007669"/>
    <property type="project" value="TreeGrafter"/>
</dbReference>
<feature type="domain" description="C2" evidence="2">
    <location>
        <begin position="109"/>
        <end position="232"/>
    </location>
</feature>
<sequence>LMKSPGATAAFIVGFTFLVLAVGITAYILVRRHRRISRGGWEVSRREIHRTLNLGKEQLLDEPHSYTQSWSGSSGAGNGSNLFRHLPSPDKPVTEKEFHTPTTNHLIRGIGKLQFTVAYDNKVQELQVSILRCVDLPQLDSSLNTVDSYVKLELLPEKRHRVKTRVVRGSNNPFFGEAFIMDKVPLSLLKAGSLHFIVVGFDRHSRDSVIGEVVCPLSDLELNLAKEVTVTRDILRRKFSVSLTLSYRYLVLLITFISRSGYCIAILDIFYFIISCPSDKNRGMLLISLCYLPAASRLTAVVLKAEGLPKVDLADSSGNPYVKLYFMENDRRIAKKKTHVKKRTSNPVFNEAFALEVPPNAKLEDVRLEFRLVNWERDSPSRVIGRVTIGCCGNERAKEHWKKALENPRKQVAEWHTILA</sequence>
<keyword evidence="1" id="KW-1133">Transmembrane helix</keyword>
<dbReference type="PROSITE" id="PS50004">
    <property type="entry name" value="C2"/>
    <property type="match status" value="2"/>
</dbReference>
<reference evidence="3" key="1">
    <citation type="submission" date="2017-02" db="UniProtKB">
        <authorList>
            <consortium name="WormBaseParasite"/>
        </authorList>
    </citation>
    <scope>IDENTIFICATION</scope>
</reference>
<dbReference type="GO" id="GO:0005886">
    <property type="term" value="C:plasma membrane"/>
    <property type="evidence" value="ECO:0007669"/>
    <property type="project" value="TreeGrafter"/>
</dbReference>
<feature type="transmembrane region" description="Helical" evidence="1">
    <location>
        <begin position="6"/>
        <end position="30"/>
    </location>
</feature>
<dbReference type="AlphaFoldDB" id="A0A0R3W3Y8"/>
<dbReference type="GO" id="GO:0005544">
    <property type="term" value="F:calcium-dependent phospholipid binding"/>
    <property type="evidence" value="ECO:0007669"/>
    <property type="project" value="TreeGrafter"/>
</dbReference>
<dbReference type="PANTHER" id="PTHR10024">
    <property type="entry name" value="SYNAPTOTAGMIN"/>
    <property type="match status" value="1"/>
</dbReference>
<name>A0A0R3W3Y8_TAEAS</name>
<accession>A0A0R3W3Y8</accession>
<dbReference type="GO" id="GO:0005509">
    <property type="term" value="F:calcium ion binding"/>
    <property type="evidence" value="ECO:0007669"/>
    <property type="project" value="TreeGrafter"/>
</dbReference>
<dbReference type="Gene3D" id="2.60.40.150">
    <property type="entry name" value="C2 domain"/>
    <property type="match status" value="2"/>
</dbReference>
<evidence type="ECO:0000313" key="3">
    <source>
        <dbReference type="WBParaSite" id="TASK_0000468601-mRNA-1"/>
    </source>
</evidence>
<dbReference type="GO" id="GO:0006906">
    <property type="term" value="P:vesicle fusion"/>
    <property type="evidence" value="ECO:0007669"/>
    <property type="project" value="TreeGrafter"/>
</dbReference>
<dbReference type="GO" id="GO:0048791">
    <property type="term" value="P:calcium ion-regulated exocytosis of neurotransmitter"/>
    <property type="evidence" value="ECO:0007669"/>
    <property type="project" value="TreeGrafter"/>
</dbReference>
<proteinExistence type="predicted"/>
<evidence type="ECO:0000256" key="1">
    <source>
        <dbReference type="SAM" id="Phobius"/>
    </source>
</evidence>
<dbReference type="GO" id="GO:0070382">
    <property type="term" value="C:exocytic vesicle"/>
    <property type="evidence" value="ECO:0007669"/>
    <property type="project" value="TreeGrafter"/>
</dbReference>
<dbReference type="STRING" id="60517.A0A0R3W3Y8"/>
<feature type="transmembrane region" description="Helical" evidence="1">
    <location>
        <begin position="247"/>
        <end position="274"/>
    </location>
</feature>
<dbReference type="SUPFAM" id="SSF49562">
    <property type="entry name" value="C2 domain (Calcium/lipid-binding domain, CaLB)"/>
    <property type="match status" value="2"/>
</dbReference>
<dbReference type="GO" id="GO:0030276">
    <property type="term" value="F:clathrin binding"/>
    <property type="evidence" value="ECO:0007669"/>
    <property type="project" value="TreeGrafter"/>
</dbReference>
<evidence type="ECO:0000259" key="2">
    <source>
        <dbReference type="PROSITE" id="PS50004"/>
    </source>
</evidence>
<dbReference type="GO" id="GO:0098793">
    <property type="term" value="C:presynapse"/>
    <property type="evidence" value="ECO:0007669"/>
    <property type="project" value="GOC"/>
</dbReference>
<dbReference type="Pfam" id="PF00168">
    <property type="entry name" value="C2"/>
    <property type="match status" value="2"/>
</dbReference>
<dbReference type="InterPro" id="IPR000008">
    <property type="entry name" value="C2_dom"/>
</dbReference>